<organism evidence="2 3">
    <name type="scientific">Suillus luteus UH-Slu-Lm8-n1</name>
    <dbReference type="NCBI Taxonomy" id="930992"/>
    <lineage>
        <taxon>Eukaryota</taxon>
        <taxon>Fungi</taxon>
        <taxon>Dikarya</taxon>
        <taxon>Basidiomycota</taxon>
        <taxon>Agaricomycotina</taxon>
        <taxon>Agaricomycetes</taxon>
        <taxon>Agaricomycetidae</taxon>
        <taxon>Boletales</taxon>
        <taxon>Suillineae</taxon>
        <taxon>Suillaceae</taxon>
        <taxon>Suillus</taxon>
    </lineage>
</organism>
<accession>A0A0D0ASH5</accession>
<dbReference type="OrthoDB" id="2681331at2759"/>
<feature type="transmembrane region" description="Helical" evidence="1">
    <location>
        <begin position="54"/>
        <end position="75"/>
    </location>
</feature>
<protein>
    <submittedName>
        <fullName evidence="2">Uncharacterized protein</fullName>
    </submittedName>
</protein>
<evidence type="ECO:0000313" key="2">
    <source>
        <dbReference type="EMBL" id="KIK37207.1"/>
    </source>
</evidence>
<reference evidence="2 3" key="1">
    <citation type="submission" date="2014-04" db="EMBL/GenBank/DDBJ databases">
        <authorList>
            <consortium name="DOE Joint Genome Institute"/>
            <person name="Kuo A."/>
            <person name="Ruytinx J."/>
            <person name="Rineau F."/>
            <person name="Colpaert J."/>
            <person name="Kohler A."/>
            <person name="Nagy L.G."/>
            <person name="Floudas D."/>
            <person name="Copeland A."/>
            <person name="Barry K.W."/>
            <person name="Cichocki N."/>
            <person name="Veneault-Fourrey C."/>
            <person name="LaButti K."/>
            <person name="Lindquist E.A."/>
            <person name="Lipzen A."/>
            <person name="Lundell T."/>
            <person name="Morin E."/>
            <person name="Murat C."/>
            <person name="Sun H."/>
            <person name="Tunlid A."/>
            <person name="Henrissat B."/>
            <person name="Grigoriev I.V."/>
            <person name="Hibbett D.S."/>
            <person name="Martin F."/>
            <person name="Nordberg H.P."/>
            <person name="Cantor M.N."/>
            <person name="Hua S.X."/>
        </authorList>
    </citation>
    <scope>NUCLEOTIDE SEQUENCE [LARGE SCALE GENOMIC DNA]</scope>
    <source>
        <strain evidence="2 3">UH-Slu-Lm8-n1</strain>
    </source>
</reference>
<dbReference type="STRING" id="930992.A0A0D0ASH5"/>
<evidence type="ECO:0000256" key="1">
    <source>
        <dbReference type="SAM" id="Phobius"/>
    </source>
</evidence>
<reference evidence="3" key="2">
    <citation type="submission" date="2015-01" db="EMBL/GenBank/DDBJ databases">
        <title>Evolutionary Origins and Diversification of the Mycorrhizal Mutualists.</title>
        <authorList>
            <consortium name="DOE Joint Genome Institute"/>
            <consortium name="Mycorrhizal Genomics Consortium"/>
            <person name="Kohler A."/>
            <person name="Kuo A."/>
            <person name="Nagy L.G."/>
            <person name="Floudas D."/>
            <person name="Copeland A."/>
            <person name="Barry K.W."/>
            <person name="Cichocki N."/>
            <person name="Veneault-Fourrey C."/>
            <person name="LaButti K."/>
            <person name="Lindquist E.A."/>
            <person name="Lipzen A."/>
            <person name="Lundell T."/>
            <person name="Morin E."/>
            <person name="Murat C."/>
            <person name="Riley R."/>
            <person name="Ohm R."/>
            <person name="Sun H."/>
            <person name="Tunlid A."/>
            <person name="Henrissat B."/>
            <person name="Grigoriev I.V."/>
            <person name="Hibbett D.S."/>
            <person name="Martin F."/>
        </authorList>
    </citation>
    <scope>NUCLEOTIDE SEQUENCE [LARGE SCALE GENOMIC DNA]</scope>
    <source>
        <strain evidence="3">UH-Slu-Lm8-n1</strain>
    </source>
</reference>
<dbReference type="AlphaFoldDB" id="A0A0D0ASH5"/>
<feature type="transmembrane region" description="Helical" evidence="1">
    <location>
        <begin position="30"/>
        <end position="48"/>
    </location>
</feature>
<keyword evidence="1" id="KW-0812">Transmembrane</keyword>
<keyword evidence="1" id="KW-1133">Transmembrane helix</keyword>
<keyword evidence="3" id="KW-1185">Reference proteome</keyword>
<dbReference type="InParanoid" id="A0A0D0ASH5"/>
<sequence>MGVDFVVNPIGSYNVDVVRSRSAEVTAASAAVRLLILSFATALVIPSIERIGVAWTDIIAAVLALIGQGIIFMTIRYGDRMRASVDVGFSTVEN</sequence>
<name>A0A0D0ASH5_9AGAM</name>
<proteinExistence type="predicted"/>
<dbReference type="HOGENOM" id="CLU_2544066_0_0_1"/>
<dbReference type="EMBL" id="KN835469">
    <property type="protein sequence ID" value="KIK37207.1"/>
    <property type="molecule type" value="Genomic_DNA"/>
</dbReference>
<evidence type="ECO:0000313" key="3">
    <source>
        <dbReference type="Proteomes" id="UP000054485"/>
    </source>
</evidence>
<gene>
    <name evidence="2" type="ORF">CY34DRAFT_810556</name>
</gene>
<keyword evidence="1" id="KW-0472">Membrane</keyword>
<feature type="non-terminal residue" evidence="2">
    <location>
        <position position="1"/>
    </location>
</feature>
<dbReference type="Proteomes" id="UP000054485">
    <property type="component" value="Unassembled WGS sequence"/>
</dbReference>